<keyword evidence="3" id="KW-0418">Kinase</keyword>
<evidence type="ECO:0000313" key="6">
    <source>
        <dbReference type="EMBL" id="KDQ57870.1"/>
    </source>
</evidence>
<dbReference type="InterPro" id="IPR001245">
    <property type="entry name" value="Ser-Thr/Tyr_kinase_cat_dom"/>
</dbReference>
<dbReference type="HOGENOM" id="CLU_409984_0_0_1"/>
<dbReference type="InterPro" id="IPR011009">
    <property type="entry name" value="Kinase-like_dom_sf"/>
</dbReference>
<keyword evidence="2" id="KW-0547">Nucleotide-binding</keyword>
<keyword evidence="7" id="KW-1185">Reference proteome</keyword>
<evidence type="ECO:0000256" key="2">
    <source>
        <dbReference type="ARBA" id="ARBA00022741"/>
    </source>
</evidence>
<dbReference type="OrthoDB" id="5966500at2759"/>
<keyword evidence="1" id="KW-0808">Transferase</keyword>
<dbReference type="PROSITE" id="PS50011">
    <property type="entry name" value="PROTEIN_KINASE_DOM"/>
    <property type="match status" value="2"/>
</dbReference>
<sequence length="658" mass="73256">MTLAVVSPYKDLTGNVKMISKQCIAVGGFADIFKGKWTDPSGISTTVAIKVVRAMNVDASKLSASTWETFVRRLNQESELWHRLKHRNLLPFLGISYFKQFGGCPGLIFPYCDFGPVMVYLKHHQANRLTIARQIALGLQYLHNNGVVHGDLKSNNVLIDEHGVPLLADFGHSQLRGHHRFTTTLASTCRYRAPEVIFSEPSAETGMVVPNIMLNEKSDVYSFGMTVLEIFSGKEPYYHFLSEASVVTAVGQGTLPRPDEYPEIPAYFWPIFERLCAFDPNTRFDTTTALHALPQNSSDTAPDSLQVPPMQTTTLVPQYALNPDANAQLSWTASCPPDNKRFPQSHRRFSRAASPVKDLSDRLIINSTLSRLGGYSNVYEGRLLGEHGGAGSIAVAIKIPRPPHGMRADDMAEFQRKFERECCAWHDLDHTNILKFLGIAKVQGHPGLTFVSPYCKNWSVVVYLQATGGPIDRLSLVIGVAEGLSYLHEHDVIHGDLKGYNVLIDDHGRPLLAGFGQSQIVGVDEFTRSPSHSPRHTAPEILLRDIPEDEFSSDGYLPLISTKESDVYSLGMTALEIFSGKRPYFWKANDMTVVMELMQGNLPPSRRYPNIDGPTWQVLSRLWVHAPEERMKSGDALRELKSIHREGTPGVIPSTTTM</sequence>
<dbReference type="InterPro" id="IPR000719">
    <property type="entry name" value="Prot_kinase_dom"/>
</dbReference>
<dbReference type="PANTHER" id="PTHR44329:SF288">
    <property type="entry name" value="MITOGEN-ACTIVATED PROTEIN KINASE KINASE KINASE 20"/>
    <property type="match status" value="1"/>
</dbReference>
<feature type="domain" description="Protein kinase" evidence="5">
    <location>
        <begin position="18"/>
        <end position="294"/>
    </location>
</feature>
<reference evidence="7" key="1">
    <citation type="journal article" date="2014" name="Proc. Natl. Acad. Sci. U.S.A.">
        <title>Extensive sampling of basidiomycete genomes demonstrates inadequacy of the white-rot/brown-rot paradigm for wood decay fungi.</title>
        <authorList>
            <person name="Riley R."/>
            <person name="Salamov A.A."/>
            <person name="Brown D.W."/>
            <person name="Nagy L.G."/>
            <person name="Floudas D."/>
            <person name="Held B.W."/>
            <person name="Levasseur A."/>
            <person name="Lombard V."/>
            <person name="Morin E."/>
            <person name="Otillar R."/>
            <person name="Lindquist E.A."/>
            <person name="Sun H."/>
            <person name="LaButti K.M."/>
            <person name="Schmutz J."/>
            <person name="Jabbour D."/>
            <person name="Luo H."/>
            <person name="Baker S.E."/>
            <person name="Pisabarro A.G."/>
            <person name="Walton J.D."/>
            <person name="Blanchette R.A."/>
            <person name="Henrissat B."/>
            <person name="Martin F."/>
            <person name="Cullen D."/>
            <person name="Hibbett D.S."/>
            <person name="Grigoriev I.V."/>
        </authorList>
    </citation>
    <scope>NUCLEOTIDE SEQUENCE [LARGE SCALE GENOMIC DNA]</scope>
    <source>
        <strain evidence="7">MUCL 33604</strain>
    </source>
</reference>
<dbReference type="Proteomes" id="UP000027265">
    <property type="component" value="Unassembled WGS sequence"/>
</dbReference>
<dbReference type="EMBL" id="KL197718">
    <property type="protein sequence ID" value="KDQ57870.1"/>
    <property type="molecule type" value="Genomic_DNA"/>
</dbReference>
<dbReference type="Pfam" id="PF07714">
    <property type="entry name" value="PK_Tyr_Ser-Thr"/>
    <property type="match status" value="2"/>
</dbReference>
<dbReference type="InParanoid" id="A0A067PVJ0"/>
<dbReference type="SMART" id="SM00220">
    <property type="entry name" value="S_TKc"/>
    <property type="match status" value="2"/>
</dbReference>
<keyword evidence="4" id="KW-0067">ATP-binding</keyword>
<proteinExistence type="predicted"/>
<dbReference type="InterPro" id="IPR008271">
    <property type="entry name" value="Ser/Thr_kinase_AS"/>
</dbReference>
<organism evidence="6 7">
    <name type="scientific">Jaapia argillacea MUCL 33604</name>
    <dbReference type="NCBI Taxonomy" id="933084"/>
    <lineage>
        <taxon>Eukaryota</taxon>
        <taxon>Fungi</taxon>
        <taxon>Dikarya</taxon>
        <taxon>Basidiomycota</taxon>
        <taxon>Agaricomycotina</taxon>
        <taxon>Agaricomycetes</taxon>
        <taxon>Agaricomycetidae</taxon>
        <taxon>Jaapiales</taxon>
        <taxon>Jaapiaceae</taxon>
        <taxon>Jaapia</taxon>
    </lineage>
</organism>
<dbReference type="InterPro" id="IPR051681">
    <property type="entry name" value="Ser/Thr_Kinases-Pseudokinases"/>
</dbReference>
<evidence type="ECO:0000256" key="4">
    <source>
        <dbReference type="ARBA" id="ARBA00022840"/>
    </source>
</evidence>
<dbReference type="STRING" id="933084.A0A067PVJ0"/>
<dbReference type="GO" id="GO:0005524">
    <property type="term" value="F:ATP binding"/>
    <property type="evidence" value="ECO:0007669"/>
    <property type="project" value="UniProtKB-KW"/>
</dbReference>
<dbReference type="AlphaFoldDB" id="A0A067PVJ0"/>
<feature type="domain" description="Protein kinase" evidence="5">
    <location>
        <begin position="364"/>
        <end position="643"/>
    </location>
</feature>
<dbReference type="SUPFAM" id="SSF56112">
    <property type="entry name" value="Protein kinase-like (PK-like)"/>
    <property type="match status" value="2"/>
</dbReference>
<dbReference type="PANTHER" id="PTHR44329">
    <property type="entry name" value="SERINE/THREONINE-PROTEIN KINASE TNNI3K-RELATED"/>
    <property type="match status" value="1"/>
</dbReference>
<evidence type="ECO:0000256" key="1">
    <source>
        <dbReference type="ARBA" id="ARBA00022679"/>
    </source>
</evidence>
<dbReference type="GO" id="GO:0004674">
    <property type="term" value="F:protein serine/threonine kinase activity"/>
    <property type="evidence" value="ECO:0007669"/>
    <property type="project" value="TreeGrafter"/>
</dbReference>
<evidence type="ECO:0000259" key="5">
    <source>
        <dbReference type="PROSITE" id="PS50011"/>
    </source>
</evidence>
<dbReference type="PROSITE" id="PS00108">
    <property type="entry name" value="PROTEIN_KINASE_ST"/>
    <property type="match status" value="2"/>
</dbReference>
<gene>
    <name evidence="6" type="ORF">JAAARDRAFT_57694</name>
</gene>
<evidence type="ECO:0000313" key="7">
    <source>
        <dbReference type="Proteomes" id="UP000027265"/>
    </source>
</evidence>
<protein>
    <recommendedName>
        <fullName evidence="5">Protein kinase domain-containing protein</fullName>
    </recommendedName>
</protein>
<accession>A0A067PVJ0</accession>
<dbReference type="Gene3D" id="1.10.510.10">
    <property type="entry name" value="Transferase(Phosphotransferase) domain 1"/>
    <property type="match status" value="2"/>
</dbReference>
<evidence type="ECO:0000256" key="3">
    <source>
        <dbReference type="ARBA" id="ARBA00022777"/>
    </source>
</evidence>
<name>A0A067PVJ0_9AGAM</name>